<protein>
    <submittedName>
        <fullName evidence="3">Type II toxin-antitoxin system prevent-host-death family antitoxin</fullName>
    </submittedName>
</protein>
<gene>
    <name evidence="3" type="ORF">EGT67_06280</name>
</gene>
<dbReference type="AlphaFoldDB" id="A0A438BIN7"/>
<dbReference type="Proteomes" id="UP000286208">
    <property type="component" value="Unassembled WGS sequence"/>
</dbReference>
<evidence type="ECO:0000313" key="4">
    <source>
        <dbReference type="Proteomes" id="UP000286208"/>
    </source>
</evidence>
<comment type="caution">
    <text evidence="3">The sequence shown here is derived from an EMBL/GenBank/DDBJ whole genome shotgun (WGS) entry which is preliminary data.</text>
</comment>
<sequence length="117" mass="12849">MESAVAPTTVKSARKRLNRLVRQVNDDTVAIEIAGKNATAVLISRDRYLALQESTFLLRSPELMNSLRRAAERALPDSASATEGGTGKRKSAQAAKKSKKSKKSKKANKEKKPRKNK</sequence>
<dbReference type="EMBL" id="RKLP01000002">
    <property type="protein sequence ID" value="RVW10747.1"/>
    <property type="molecule type" value="Genomic_DNA"/>
</dbReference>
<evidence type="ECO:0000256" key="2">
    <source>
        <dbReference type="SAM" id="MobiDB-lite"/>
    </source>
</evidence>
<organism evidence="3 4">
    <name type="scientific">Prescottella agglutinans</name>
    <dbReference type="NCBI Taxonomy" id="1644129"/>
    <lineage>
        <taxon>Bacteria</taxon>
        <taxon>Bacillati</taxon>
        <taxon>Actinomycetota</taxon>
        <taxon>Actinomycetes</taxon>
        <taxon>Mycobacteriales</taxon>
        <taxon>Nocardiaceae</taxon>
        <taxon>Prescottella</taxon>
    </lineage>
</organism>
<proteinExistence type="inferred from homology"/>
<reference evidence="3 4" key="1">
    <citation type="submission" date="2018-11" db="EMBL/GenBank/DDBJ databases">
        <title>Rhodococcus spongicola sp. nov. and Rhodococcus xishaensis sp. nov. from marine sponges.</title>
        <authorList>
            <person name="Li L."/>
            <person name="Lin H.W."/>
        </authorList>
    </citation>
    <scope>NUCLEOTIDE SEQUENCE [LARGE SCALE GENOMIC DNA]</scope>
    <source>
        <strain evidence="3 4">CCTCC AB2014297</strain>
    </source>
</reference>
<evidence type="ECO:0000256" key="1">
    <source>
        <dbReference type="ARBA" id="ARBA00009981"/>
    </source>
</evidence>
<name>A0A438BIN7_9NOCA</name>
<keyword evidence="4" id="KW-1185">Reference proteome</keyword>
<dbReference type="OrthoDB" id="4478243at2"/>
<dbReference type="Gene3D" id="3.40.1620.10">
    <property type="entry name" value="YefM-like domain"/>
    <property type="match status" value="1"/>
</dbReference>
<dbReference type="NCBIfam" id="TIGR01552">
    <property type="entry name" value="phd_fam"/>
    <property type="match status" value="1"/>
</dbReference>
<evidence type="ECO:0000313" key="3">
    <source>
        <dbReference type="EMBL" id="RVW10747.1"/>
    </source>
</evidence>
<comment type="similarity">
    <text evidence="1">Belongs to the phD/YefM antitoxin family.</text>
</comment>
<dbReference type="InterPro" id="IPR036165">
    <property type="entry name" value="YefM-like_sf"/>
</dbReference>
<dbReference type="SUPFAM" id="SSF143120">
    <property type="entry name" value="YefM-like"/>
    <property type="match status" value="1"/>
</dbReference>
<feature type="region of interest" description="Disordered" evidence="2">
    <location>
        <begin position="69"/>
        <end position="117"/>
    </location>
</feature>
<accession>A0A438BIN7</accession>
<feature type="compositionally biased region" description="Basic residues" evidence="2">
    <location>
        <begin position="87"/>
        <end position="117"/>
    </location>
</feature>